<evidence type="ECO:0000256" key="1">
    <source>
        <dbReference type="SAM" id="MobiDB-lite"/>
    </source>
</evidence>
<feature type="domain" description="AsmA" evidence="2">
    <location>
        <begin position="504"/>
        <end position="746"/>
    </location>
</feature>
<comment type="caution">
    <text evidence="3">The sequence shown here is derived from an EMBL/GenBank/DDBJ whole genome shotgun (WGS) entry which is preliminary data.</text>
</comment>
<reference evidence="3 4" key="1">
    <citation type="submission" date="2024-09" db="EMBL/GenBank/DDBJ databases">
        <authorList>
            <person name="Sun Q."/>
            <person name="Mori K."/>
        </authorList>
    </citation>
    <scope>NUCLEOTIDE SEQUENCE [LARGE SCALE GENOMIC DNA]</scope>
    <source>
        <strain evidence="3 4">TBRC 5777</strain>
    </source>
</reference>
<evidence type="ECO:0000313" key="4">
    <source>
        <dbReference type="Proteomes" id="UP001589865"/>
    </source>
</evidence>
<feature type="compositionally biased region" description="Low complexity" evidence="1">
    <location>
        <begin position="535"/>
        <end position="544"/>
    </location>
</feature>
<feature type="domain" description="AsmA" evidence="2">
    <location>
        <begin position="7"/>
        <end position="152"/>
    </location>
</feature>
<feature type="region of interest" description="Disordered" evidence="1">
    <location>
        <begin position="124"/>
        <end position="199"/>
    </location>
</feature>
<dbReference type="EMBL" id="JBHLUN010000008">
    <property type="protein sequence ID" value="MFC0409053.1"/>
    <property type="molecule type" value="Genomic_DNA"/>
</dbReference>
<dbReference type="InterPro" id="IPR007844">
    <property type="entry name" value="AsmA"/>
</dbReference>
<dbReference type="PANTHER" id="PTHR30441">
    <property type="entry name" value="DUF748 DOMAIN-CONTAINING PROTEIN"/>
    <property type="match status" value="1"/>
</dbReference>
<dbReference type="RefSeq" id="WP_377044804.1">
    <property type="nucleotide sequence ID" value="NZ_JBHLUN010000008.1"/>
</dbReference>
<sequence>MRRRWWVVGGVVVALPVLAAGAAQTLLNGEALRTRLEAAVTEATGRRFTLSGPVSLKLSLVPTVVLDGPSLANAPGGSRPAMLAAQRVEAEVALLPLLQRRIDVRRLVLEAPDLLVESDRDGRLNWRLSRPPAGTAAATPPANLAQGAPAQPAPGHVTPGQATPGQATSGQATPAQPASDRATPGQPAPTARATIPAAGGGSAWEVVLHEVVLRDGHATWHDARNGRDEALALPVLDLSTDAENATLRATGTVVARNLALRLDARGGTLAALLHPAPGGTWPIEADLSAEGLDATLNGALAETSWNAHLAVTADRLDRLSPALPGAALPEARDLALGADLSPAGIAEARLTAASLDLRGWVPELRLTDVSFYAPRGNAAIAASGAAVLHALPLSWNASLPPADQLRGGPAPAGWPLQLSINGDDLALSAEGTVAGPRLDGAALRLNARVNDLGRLGSLAGRPLPGLRDVTASARLDTAEGWLRLDDLALHAAQLQGGGSLRFRPGAVPAVGAELRFSDLDLDTIAPPAPAVALPAAPAETQAAPPQAPAAPQPPALPAARPGRRVIPDVPLPFDRLRRVEADATLAVTRLRAGGIDWRDGAATLSLHDGRLRASPVTVNGAGGPLSLDLTADGSASPGAVAIRLAAPSLDLGAVTAAAALPGGVSGTLEAEAALTARGNSLAELAATLDGPLGLALANGRIDLRLLDRFGGDLRRLLLPNAPANGSEALRCFALRLQAAEGVARAQAMLLETDIASVLGSGLVDLRQERLDLRLLPRARIGGLGLTLPVIVDGAMAAPRLRPDGGGAAAAGAAILQDLAGDRPPAPEEAGCAAQLRIARGGRDGPVPEPAAGGRASTSMGDLLRGLLTR</sequence>
<feature type="compositionally biased region" description="Pro residues" evidence="1">
    <location>
        <begin position="545"/>
        <end position="556"/>
    </location>
</feature>
<dbReference type="Proteomes" id="UP001589865">
    <property type="component" value="Unassembled WGS sequence"/>
</dbReference>
<feature type="compositionally biased region" description="Polar residues" evidence="1">
    <location>
        <begin position="160"/>
        <end position="176"/>
    </location>
</feature>
<feature type="region of interest" description="Disordered" evidence="1">
    <location>
        <begin position="839"/>
        <end position="860"/>
    </location>
</feature>
<dbReference type="Pfam" id="PF05170">
    <property type="entry name" value="AsmA"/>
    <property type="match status" value="2"/>
</dbReference>
<feature type="region of interest" description="Disordered" evidence="1">
    <location>
        <begin position="535"/>
        <end position="563"/>
    </location>
</feature>
<feature type="compositionally biased region" description="Low complexity" evidence="1">
    <location>
        <begin position="188"/>
        <end position="197"/>
    </location>
</feature>
<accession>A0ABV6JTJ5</accession>
<protein>
    <submittedName>
        <fullName evidence="3">AsmA family protein</fullName>
    </submittedName>
</protein>
<evidence type="ECO:0000313" key="3">
    <source>
        <dbReference type="EMBL" id="MFC0409053.1"/>
    </source>
</evidence>
<organism evidence="3 4">
    <name type="scientific">Roseomonas elaeocarpi</name>
    <dbReference type="NCBI Taxonomy" id="907779"/>
    <lineage>
        <taxon>Bacteria</taxon>
        <taxon>Pseudomonadati</taxon>
        <taxon>Pseudomonadota</taxon>
        <taxon>Alphaproteobacteria</taxon>
        <taxon>Acetobacterales</taxon>
        <taxon>Roseomonadaceae</taxon>
        <taxon>Roseomonas</taxon>
    </lineage>
</organism>
<proteinExistence type="predicted"/>
<gene>
    <name evidence="3" type="ORF">ACFFGY_12390</name>
</gene>
<keyword evidence="4" id="KW-1185">Reference proteome</keyword>
<feature type="compositionally biased region" description="Low complexity" evidence="1">
    <location>
        <begin position="131"/>
        <end position="155"/>
    </location>
</feature>
<name>A0ABV6JTJ5_9PROT</name>
<dbReference type="PANTHER" id="PTHR30441:SF4">
    <property type="entry name" value="PROTEIN ASMA"/>
    <property type="match status" value="1"/>
</dbReference>
<dbReference type="InterPro" id="IPR052894">
    <property type="entry name" value="AsmA-related"/>
</dbReference>
<evidence type="ECO:0000259" key="2">
    <source>
        <dbReference type="Pfam" id="PF05170"/>
    </source>
</evidence>